<evidence type="ECO:0000256" key="1">
    <source>
        <dbReference type="SAM" id="MobiDB-lite"/>
    </source>
</evidence>
<feature type="region of interest" description="Disordered" evidence="1">
    <location>
        <begin position="104"/>
        <end position="130"/>
    </location>
</feature>
<dbReference type="EMBL" id="OX465080">
    <property type="protein sequence ID" value="CAI9280663.1"/>
    <property type="molecule type" value="Genomic_DNA"/>
</dbReference>
<evidence type="ECO:0000313" key="2">
    <source>
        <dbReference type="EMBL" id="CAI9280663.1"/>
    </source>
</evidence>
<dbReference type="Proteomes" id="UP001177003">
    <property type="component" value="Chromosome 4"/>
</dbReference>
<keyword evidence="3" id="KW-1185">Reference proteome</keyword>
<name>A0AA36E3A4_LACSI</name>
<dbReference type="AlphaFoldDB" id="A0AA36E3A4"/>
<protein>
    <submittedName>
        <fullName evidence="2">Uncharacterized protein</fullName>
    </submittedName>
</protein>
<feature type="compositionally biased region" description="Polar residues" evidence="1">
    <location>
        <begin position="42"/>
        <end position="63"/>
    </location>
</feature>
<reference evidence="2" key="1">
    <citation type="submission" date="2023-04" db="EMBL/GenBank/DDBJ databases">
        <authorList>
            <person name="Vijverberg K."/>
            <person name="Xiong W."/>
            <person name="Schranz E."/>
        </authorList>
    </citation>
    <scope>NUCLEOTIDE SEQUENCE</scope>
</reference>
<feature type="region of interest" description="Disordered" evidence="1">
    <location>
        <begin position="1"/>
        <end position="72"/>
    </location>
</feature>
<gene>
    <name evidence="2" type="ORF">LSALG_LOCUS20396</name>
</gene>
<sequence length="183" mass="20086">MYDDEVVPESPIRDDNLGVPSPPRDSPIKSNVEVTGGLDGSVKTSLVDTTINQGDNPKVSTPKKTFVTPPRVSNVESVTKEVRTSGILANISHMDANVNMGQGVSNKEAQGPKTVHDDDTTEDGEFVGGKHHVPDIEVDVMLKAQEHRLRNELEILDRNNENRVKAQSLTLNHELKELKYGAR</sequence>
<proteinExistence type="predicted"/>
<organism evidence="2 3">
    <name type="scientific">Lactuca saligna</name>
    <name type="common">Willowleaf lettuce</name>
    <dbReference type="NCBI Taxonomy" id="75948"/>
    <lineage>
        <taxon>Eukaryota</taxon>
        <taxon>Viridiplantae</taxon>
        <taxon>Streptophyta</taxon>
        <taxon>Embryophyta</taxon>
        <taxon>Tracheophyta</taxon>
        <taxon>Spermatophyta</taxon>
        <taxon>Magnoliopsida</taxon>
        <taxon>eudicotyledons</taxon>
        <taxon>Gunneridae</taxon>
        <taxon>Pentapetalae</taxon>
        <taxon>asterids</taxon>
        <taxon>campanulids</taxon>
        <taxon>Asterales</taxon>
        <taxon>Asteraceae</taxon>
        <taxon>Cichorioideae</taxon>
        <taxon>Cichorieae</taxon>
        <taxon>Lactucinae</taxon>
        <taxon>Lactuca</taxon>
    </lineage>
</organism>
<evidence type="ECO:0000313" key="3">
    <source>
        <dbReference type="Proteomes" id="UP001177003"/>
    </source>
</evidence>
<accession>A0AA36E3A4</accession>